<reference evidence="7 8" key="1">
    <citation type="submission" date="2017-06" db="EMBL/GenBank/DDBJ databases">
        <title>Sequencing and comparative analysis of myxobacterial genomes.</title>
        <authorList>
            <person name="Rupp O."/>
            <person name="Goesmann A."/>
            <person name="Sogaard-Andersen L."/>
        </authorList>
    </citation>
    <scope>NUCLEOTIDE SEQUENCE [LARGE SCALE GENOMIC DNA]</scope>
    <source>
        <strain evidence="7 8">DSM 52655</strain>
    </source>
</reference>
<keyword evidence="2" id="KW-1003">Cell membrane</keyword>
<sequence length="211" mass="22507">MELLLTVLVAFAFGFIGSMPLTGPVAVMVFSECLRGHHGVALRVGLGAALAEACYAAVAFWGFTHFFSAHPAVLPVSKGLSALLLVALGVYFARWSPRGDSALEPERHVTGFLVGFSVSALNPTLLATWSGVVAFLYARQLVHFTHLGVLPFGFGAGAGVACWEAALVGLLWRHGRRFSLRAMTWVVRGMGVLLLGGSVVSGMDFVRSFQR</sequence>
<dbReference type="KEGG" id="cfus:CYFUS_009768"/>
<comment type="subcellular location">
    <subcellularLocation>
        <location evidence="1">Cell membrane</location>
        <topology evidence="1">Multi-pass membrane protein</topology>
    </subcellularLocation>
</comment>
<organism evidence="7 8">
    <name type="scientific">Cystobacter fuscus</name>
    <dbReference type="NCBI Taxonomy" id="43"/>
    <lineage>
        <taxon>Bacteria</taxon>
        <taxon>Pseudomonadati</taxon>
        <taxon>Myxococcota</taxon>
        <taxon>Myxococcia</taxon>
        <taxon>Myxococcales</taxon>
        <taxon>Cystobacterineae</taxon>
        <taxon>Archangiaceae</taxon>
        <taxon>Cystobacter</taxon>
    </lineage>
</organism>
<dbReference type="Proteomes" id="UP000217257">
    <property type="component" value="Chromosome"/>
</dbReference>
<protein>
    <recommendedName>
        <fullName evidence="9">Lysine transporter LysE</fullName>
    </recommendedName>
</protein>
<feature type="transmembrane region" description="Helical" evidence="6">
    <location>
        <begin position="149"/>
        <end position="173"/>
    </location>
</feature>
<evidence type="ECO:0000256" key="2">
    <source>
        <dbReference type="ARBA" id="ARBA00022475"/>
    </source>
</evidence>
<evidence type="ECO:0000256" key="5">
    <source>
        <dbReference type="ARBA" id="ARBA00023136"/>
    </source>
</evidence>
<evidence type="ECO:0000256" key="6">
    <source>
        <dbReference type="SAM" id="Phobius"/>
    </source>
</evidence>
<feature type="transmembrane region" description="Helical" evidence="6">
    <location>
        <begin position="185"/>
        <end position="206"/>
    </location>
</feature>
<keyword evidence="4 6" id="KW-1133">Transmembrane helix</keyword>
<evidence type="ECO:0000256" key="3">
    <source>
        <dbReference type="ARBA" id="ARBA00022692"/>
    </source>
</evidence>
<dbReference type="GO" id="GO:0015171">
    <property type="term" value="F:amino acid transmembrane transporter activity"/>
    <property type="evidence" value="ECO:0007669"/>
    <property type="project" value="TreeGrafter"/>
</dbReference>
<name>A0A250JLL7_9BACT</name>
<dbReference type="InterPro" id="IPR001123">
    <property type="entry name" value="LeuE-type"/>
</dbReference>
<evidence type="ECO:0000256" key="1">
    <source>
        <dbReference type="ARBA" id="ARBA00004651"/>
    </source>
</evidence>
<dbReference type="PANTHER" id="PTHR30086">
    <property type="entry name" value="ARGININE EXPORTER PROTEIN ARGO"/>
    <property type="match status" value="1"/>
</dbReference>
<feature type="transmembrane region" description="Helical" evidence="6">
    <location>
        <begin position="113"/>
        <end position="137"/>
    </location>
</feature>
<evidence type="ECO:0000313" key="8">
    <source>
        <dbReference type="Proteomes" id="UP000217257"/>
    </source>
</evidence>
<dbReference type="Pfam" id="PF01810">
    <property type="entry name" value="LysE"/>
    <property type="match status" value="1"/>
</dbReference>
<evidence type="ECO:0000313" key="7">
    <source>
        <dbReference type="EMBL" id="ATB44281.1"/>
    </source>
</evidence>
<proteinExistence type="predicted"/>
<feature type="transmembrane region" description="Helical" evidence="6">
    <location>
        <begin position="73"/>
        <end position="93"/>
    </location>
</feature>
<accession>A0A250JLL7</accession>
<keyword evidence="5 6" id="KW-0472">Membrane</keyword>
<evidence type="ECO:0008006" key="9">
    <source>
        <dbReference type="Google" id="ProtNLM"/>
    </source>
</evidence>
<dbReference type="RefSeq" id="WP_095991591.1">
    <property type="nucleotide sequence ID" value="NZ_CP022098.1"/>
</dbReference>
<dbReference type="EMBL" id="CP022098">
    <property type="protein sequence ID" value="ATB44281.1"/>
    <property type="molecule type" value="Genomic_DNA"/>
</dbReference>
<dbReference type="PANTHER" id="PTHR30086:SF20">
    <property type="entry name" value="ARGININE EXPORTER PROTEIN ARGO-RELATED"/>
    <property type="match status" value="1"/>
</dbReference>
<gene>
    <name evidence="7" type="ORF">CYFUS_009768</name>
</gene>
<keyword evidence="3 6" id="KW-0812">Transmembrane</keyword>
<dbReference type="GO" id="GO:0005886">
    <property type="term" value="C:plasma membrane"/>
    <property type="evidence" value="ECO:0007669"/>
    <property type="project" value="UniProtKB-SubCell"/>
</dbReference>
<feature type="transmembrane region" description="Helical" evidence="6">
    <location>
        <begin position="41"/>
        <end position="61"/>
    </location>
</feature>
<dbReference type="AlphaFoldDB" id="A0A250JLL7"/>
<evidence type="ECO:0000256" key="4">
    <source>
        <dbReference type="ARBA" id="ARBA00022989"/>
    </source>
</evidence>